<dbReference type="EMBL" id="AWVH01000044">
    <property type="protein sequence ID" value="ERJ91684.1"/>
    <property type="molecule type" value="Genomic_DNA"/>
</dbReference>
<protein>
    <submittedName>
        <fullName evidence="1">Uncharacterized protein</fullName>
    </submittedName>
</protein>
<proteinExistence type="predicted"/>
<dbReference type="Proteomes" id="UP000016649">
    <property type="component" value="Unassembled WGS sequence"/>
</dbReference>
<name>A0ABN0NWJ8_TRELE</name>
<organism evidence="1 2">
    <name type="scientific">Treponema lecithinolyticum ATCC 700332</name>
    <dbReference type="NCBI Taxonomy" id="1321815"/>
    <lineage>
        <taxon>Bacteria</taxon>
        <taxon>Pseudomonadati</taxon>
        <taxon>Spirochaetota</taxon>
        <taxon>Spirochaetia</taxon>
        <taxon>Spirochaetales</taxon>
        <taxon>Treponemataceae</taxon>
        <taxon>Treponema</taxon>
    </lineage>
</organism>
<evidence type="ECO:0000313" key="1">
    <source>
        <dbReference type="EMBL" id="ERJ91684.1"/>
    </source>
</evidence>
<gene>
    <name evidence="1" type="ORF">HMPREF9193_02140</name>
</gene>
<sequence length="40" mass="4374">MCGKINKTAGAKCKHSTRCEYGGIVRTPSIEALEKTIKLH</sequence>
<reference evidence="1 2" key="1">
    <citation type="submission" date="2013-08" db="EMBL/GenBank/DDBJ databases">
        <authorList>
            <person name="Weinstock G."/>
            <person name="Sodergren E."/>
            <person name="Wylie T."/>
            <person name="Fulton L."/>
            <person name="Fulton R."/>
            <person name="Fronick C."/>
            <person name="O'Laughlin M."/>
            <person name="Godfrey J."/>
            <person name="Miner T."/>
            <person name="Herter B."/>
            <person name="Appelbaum E."/>
            <person name="Cordes M."/>
            <person name="Lek S."/>
            <person name="Wollam A."/>
            <person name="Pepin K.H."/>
            <person name="Palsikar V.B."/>
            <person name="Mitreva M."/>
            <person name="Wilson R.K."/>
        </authorList>
    </citation>
    <scope>NUCLEOTIDE SEQUENCE [LARGE SCALE GENOMIC DNA]</scope>
    <source>
        <strain evidence="1 2">ATCC 700332</strain>
    </source>
</reference>
<comment type="caution">
    <text evidence="1">The sequence shown here is derived from an EMBL/GenBank/DDBJ whole genome shotgun (WGS) entry which is preliminary data.</text>
</comment>
<keyword evidence="2" id="KW-1185">Reference proteome</keyword>
<accession>A0ABN0NWJ8</accession>
<evidence type="ECO:0000313" key="2">
    <source>
        <dbReference type="Proteomes" id="UP000016649"/>
    </source>
</evidence>